<keyword evidence="3" id="KW-1185">Reference proteome</keyword>
<dbReference type="Proteomes" id="UP000011682">
    <property type="component" value="Unassembled WGS sequence"/>
</dbReference>
<dbReference type="EMBL" id="ANAH02000004">
    <property type="protein sequence ID" value="EPX64033.1"/>
    <property type="molecule type" value="Genomic_DNA"/>
</dbReference>
<feature type="domain" description="Immunity protein 52" evidence="1">
    <location>
        <begin position="3"/>
        <end position="237"/>
    </location>
</feature>
<organism evidence="2 3">
    <name type="scientific">Cystobacter fuscus (strain ATCC 25194 / DSM 2262 / NBRC 100088 / M29)</name>
    <dbReference type="NCBI Taxonomy" id="1242864"/>
    <lineage>
        <taxon>Bacteria</taxon>
        <taxon>Pseudomonadati</taxon>
        <taxon>Myxococcota</taxon>
        <taxon>Myxococcia</taxon>
        <taxon>Myxococcales</taxon>
        <taxon>Cystobacterineae</taxon>
        <taxon>Archangiaceae</taxon>
        <taxon>Cystobacter</taxon>
    </lineage>
</organism>
<name>S9R527_CYSF2</name>
<evidence type="ECO:0000259" key="1">
    <source>
        <dbReference type="Pfam" id="PF15579"/>
    </source>
</evidence>
<accession>S9R527</accession>
<gene>
    <name evidence="2" type="ORF">D187_005166</name>
</gene>
<evidence type="ECO:0000313" key="3">
    <source>
        <dbReference type="Proteomes" id="UP000011682"/>
    </source>
</evidence>
<dbReference type="InterPro" id="IPR028969">
    <property type="entry name" value="Imm52"/>
</dbReference>
<sequence>MEETYYVGAYWLARKESASACAPRFERFLGLLSHCDPTFSQWFKKGRTREAALEHRFASDADGIATFFNQQSQEDGRRETNGWTAHLWNGQPDGAASGLAIHCGDASPRLPNSCLLYPPEAPPVAARVLRAPPLASILRAMVLAWEPEWGIATSHEHRDSVTESGEAGTFVGWLTYFSHRRGALPPLPPSVQLESVEDLGTLVLLTPERFTLANPTHVELAREVSERLAQVGLLSPLRPGAS</sequence>
<dbReference type="AlphaFoldDB" id="S9R527"/>
<dbReference type="OrthoDB" id="5521128at2"/>
<dbReference type="eggNOG" id="ENOG50342QC">
    <property type="taxonomic scope" value="Bacteria"/>
</dbReference>
<protein>
    <recommendedName>
        <fullName evidence="1">Immunity protein 52 domain-containing protein</fullName>
    </recommendedName>
</protein>
<reference evidence="2" key="1">
    <citation type="submission" date="2013-05" db="EMBL/GenBank/DDBJ databases">
        <title>Genome assembly of Cystobacter fuscus DSM 2262.</title>
        <authorList>
            <person name="Sharma G."/>
            <person name="Khatri I."/>
            <person name="Kaur C."/>
            <person name="Mayilraj S."/>
            <person name="Subramanian S."/>
        </authorList>
    </citation>
    <scope>NUCLEOTIDE SEQUENCE [LARGE SCALE GENOMIC DNA]</scope>
    <source>
        <strain evidence="2">DSM 2262</strain>
    </source>
</reference>
<comment type="caution">
    <text evidence="2">The sequence shown here is derived from an EMBL/GenBank/DDBJ whole genome shotgun (WGS) entry which is preliminary data.</text>
</comment>
<proteinExistence type="predicted"/>
<dbReference type="Pfam" id="PF15579">
    <property type="entry name" value="Imm52"/>
    <property type="match status" value="1"/>
</dbReference>
<evidence type="ECO:0000313" key="2">
    <source>
        <dbReference type="EMBL" id="EPX64033.1"/>
    </source>
</evidence>